<name>A0A0U2WBI0_9BACL</name>
<comment type="catalytic activity">
    <reaction evidence="1 7">
        <text>2-C-methyl-D-erythritol 4-phosphate + CTP + H(+) = 4-CDP-2-C-methyl-D-erythritol + diphosphate</text>
        <dbReference type="Rhea" id="RHEA:13429"/>
        <dbReference type="ChEBI" id="CHEBI:15378"/>
        <dbReference type="ChEBI" id="CHEBI:33019"/>
        <dbReference type="ChEBI" id="CHEBI:37563"/>
        <dbReference type="ChEBI" id="CHEBI:57823"/>
        <dbReference type="ChEBI" id="CHEBI:58262"/>
        <dbReference type="EC" id="2.7.7.60"/>
    </reaction>
</comment>
<dbReference type="SUPFAM" id="SSF53448">
    <property type="entry name" value="Nucleotide-diphospho-sugar transferases"/>
    <property type="match status" value="1"/>
</dbReference>
<feature type="site" description="Positions MEP for the nucleophilic attack" evidence="7">
    <location>
        <position position="163"/>
    </location>
</feature>
<comment type="pathway">
    <text evidence="2 7">Isoprenoid biosynthesis; isopentenyl diphosphate biosynthesis via DXP pathway; isopentenyl diphosphate from 1-deoxy-D-xylulose 5-phosphate: step 2/6.</text>
</comment>
<evidence type="ECO:0000256" key="7">
    <source>
        <dbReference type="HAMAP-Rule" id="MF_00108"/>
    </source>
</evidence>
<evidence type="ECO:0000256" key="4">
    <source>
        <dbReference type="ARBA" id="ARBA00022679"/>
    </source>
</evidence>
<keyword evidence="5 7" id="KW-0548">Nucleotidyltransferase</keyword>
<feature type="site" description="Positions MEP for the nucleophilic attack" evidence="7">
    <location>
        <position position="219"/>
    </location>
</feature>
<reference evidence="8 9" key="2">
    <citation type="journal article" date="2016" name="Genome Announc.">
        <title>Complete Genome Sequences of Two Interactive Moderate Thermophiles, Paenibacillus napthalenovorans 32O-Y and Paenibacillus sp. 32O-W.</title>
        <authorList>
            <person name="Butler R.R.III."/>
            <person name="Wang J."/>
            <person name="Stark B.C."/>
            <person name="Pombert J.F."/>
        </authorList>
    </citation>
    <scope>NUCLEOTIDE SEQUENCE [LARGE SCALE GENOMIC DNA]</scope>
    <source>
        <strain evidence="8 9">32O-Y</strain>
    </source>
</reference>
<dbReference type="Pfam" id="PF01128">
    <property type="entry name" value="IspD"/>
    <property type="match status" value="1"/>
</dbReference>
<dbReference type="FunFam" id="3.90.550.10:FF:000003">
    <property type="entry name" value="2-C-methyl-D-erythritol 4-phosphate cytidylyltransferase"/>
    <property type="match status" value="1"/>
</dbReference>
<dbReference type="PATRIC" id="fig|162209.4.peg.4806"/>
<feature type="site" description="Transition state stabilizer" evidence="7">
    <location>
        <position position="31"/>
    </location>
</feature>
<evidence type="ECO:0000256" key="6">
    <source>
        <dbReference type="ARBA" id="ARBA00023229"/>
    </source>
</evidence>
<dbReference type="EMBL" id="CP013652">
    <property type="protein sequence ID" value="ALS24837.1"/>
    <property type="molecule type" value="Genomic_DNA"/>
</dbReference>
<gene>
    <name evidence="7" type="primary">ispD</name>
    <name evidence="8" type="ORF">IJ22_45600</name>
</gene>
<comment type="function">
    <text evidence="7">Catalyzes the formation of 4-diphosphocytidyl-2-C-methyl-D-erythritol from CTP and 2-C-methyl-D-erythritol 4-phosphate (MEP).</text>
</comment>
<dbReference type="PANTHER" id="PTHR32125">
    <property type="entry name" value="2-C-METHYL-D-ERYTHRITOL 4-PHOSPHATE CYTIDYLYLTRANSFERASE, CHLOROPLASTIC"/>
    <property type="match status" value="1"/>
</dbReference>
<dbReference type="InterPro" id="IPR001228">
    <property type="entry name" value="IspD"/>
</dbReference>
<dbReference type="InterPro" id="IPR050088">
    <property type="entry name" value="IspD/TarI_cytidylyltransf_bact"/>
</dbReference>
<dbReference type="InterPro" id="IPR029044">
    <property type="entry name" value="Nucleotide-diphossugar_trans"/>
</dbReference>
<evidence type="ECO:0000313" key="8">
    <source>
        <dbReference type="EMBL" id="ALS24837.1"/>
    </source>
</evidence>
<dbReference type="KEGG" id="pnp:IJ22_45600"/>
<dbReference type="UniPathway" id="UPA00056">
    <property type="reaction ID" value="UER00093"/>
</dbReference>
<keyword evidence="9" id="KW-1185">Reference proteome</keyword>
<reference evidence="9" key="1">
    <citation type="submission" date="2015-12" db="EMBL/GenBank/DDBJ databases">
        <title>Complete genome sequences of two moderately thermophilic Paenibacillus species.</title>
        <authorList>
            <person name="Butler R.III."/>
            <person name="Wang J."/>
            <person name="Stark B.C."/>
            <person name="Pombert J.-F."/>
        </authorList>
    </citation>
    <scope>NUCLEOTIDE SEQUENCE [LARGE SCALE GENOMIC DNA]</scope>
    <source>
        <strain evidence="9">32O-Y</strain>
    </source>
</reference>
<dbReference type="CDD" id="cd02516">
    <property type="entry name" value="CDP-ME_synthetase"/>
    <property type="match status" value="1"/>
</dbReference>
<keyword evidence="6 7" id="KW-0414">Isoprene biosynthesis</keyword>
<evidence type="ECO:0000256" key="5">
    <source>
        <dbReference type="ARBA" id="ARBA00022695"/>
    </source>
</evidence>
<accession>A0A0U2WBI0</accession>
<protein>
    <recommendedName>
        <fullName evidence="7">2-C-methyl-D-erythritol 4-phosphate cytidylyltransferase</fullName>
        <ecNumber evidence="7">2.7.7.60</ecNumber>
    </recommendedName>
    <alternativeName>
        <fullName evidence="7">4-diphosphocytidyl-2C-methyl-D-erythritol synthase</fullName>
    </alternativeName>
    <alternativeName>
        <fullName evidence="7">MEP cytidylyltransferase</fullName>
        <shortName evidence="7">MCT</shortName>
    </alternativeName>
</protein>
<organism evidence="8 9">
    <name type="scientific">Paenibacillus naphthalenovorans</name>
    <dbReference type="NCBI Taxonomy" id="162209"/>
    <lineage>
        <taxon>Bacteria</taxon>
        <taxon>Bacillati</taxon>
        <taxon>Bacillota</taxon>
        <taxon>Bacilli</taxon>
        <taxon>Bacillales</taxon>
        <taxon>Paenibacillaceae</taxon>
        <taxon>Paenibacillus</taxon>
    </lineage>
</organism>
<dbReference type="HAMAP" id="MF_00108">
    <property type="entry name" value="IspD"/>
    <property type="match status" value="1"/>
</dbReference>
<sequence length="241" mass="26819">MLWQVDKLTIRLGVVVVAAGKGSRMGTKESKQYLLIDHKPILVHTLELFERFAPVSSVALVTGADDVPRCGQFVREYGLGKVKHIIQGGKERQDSVYQGLQALKGTVDWVMVHDGVRPFTAVEHLTACLHQAMKTEAAVLAVPVKDTIKVVDGSGVIQSTPDRSSLWAIQTPQAFRFSVLLEAHERARQEGFTGTDDAMLVERMGIRVSVVEADYYNIKITTPEDLPWAEWIIRNVRGEKK</sequence>
<dbReference type="STRING" id="162209.IJ22_45600"/>
<feature type="site" description="Transition state stabilizer" evidence="7">
    <location>
        <position position="24"/>
    </location>
</feature>
<dbReference type="PANTHER" id="PTHR32125:SF4">
    <property type="entry name" value="2-C-METHYL-D-ERYTHRITOL 4-PHOSPHATE CYTIDYLYLTRANSFERASE, CHLOROPLASTIC"/>
    <property type="match status" value="1"/>
</dbReference>
<evidence type="ECO:0000313" key="9">
    <source>
        <dbReference type="Proteomes" id="UP000061660"/>
    </source>
</evidence>
<evidence type="ECO:0000256" key="2">
    <source>
        <dbReference type="ARBA" id="ARBA00004787"/>
    </source>
</evidence>
<dbReference type="NCBIfam" id="TIGR00453">
    <property type="entry name" value="ispD"/>
    <property type="match status" value="1"/>
</dbReference>
<proteinExistence type="inferred from homology"/>
<keyword evidence="4 7" id="KW-0808">Transferase</keyword>
<dbReference type="InterPro" id="IPR034683">
    <property type="entry name" value="IspD/TarI"/>
</dbReference>
<evidence type="ECO:0000256" key="1">
    <source>
        <dbReference type="ARBA" id="ARBA00001282"/>
    </source>
</evidence>
<dbReference type="Gene3D" id="3.90.550.10">
    <property type="entry name" value="Spore Coat Polysaccharide Biosynthesis Protein SpsA, Chain A"/>
    <property type="match status" value="1"/>
</dbReference>
<dbReference type="EC" id="2.7.7.60" evidence="7"/>
<comment type="similarity">
    <text evidence="3 7">Belongs to the IspD/TarI cytidylyltransferase family. IspD subfamily.</text>
</comment>
<dbReference type="PROSITE" id="PS01295">
    <property type="entry name" value="ISPD"/>
    <property type="match status" value="1"/>
</dbReference>
<dbReference type="AlphaFoldDB" id="A0A0U2WBI0"/>
<dbReference type="GO" id="GO:0050518">
    <property type="term" value="F:2-C-methyl-D-erythritol 4-phosphate cytidylyltransferase activity"/>
    <property type="evidence" value="ECO:0007669"/>
    <property type="project" value="UniProtKB-UniRule"/>
</dbReference>
<dbReference type="InterPro" id="IPR018294">
    <property type="entry name" value="ISPD_synthase_CS"/>
</dbReference>
<dbReference type="Proteomes" id="UP000061660">
    <property type="component" value="Chromosome"/>
</dbReference>
<evidence type="ECO:0000256" key="3">
    <source>
        <dbReference type="ARBA" id="ARBA00009789"/>
    </source>
</evidence>
<dbReference type="RefSeq" id="WP_062411113.1">
    <property type="nucleotide sequence ID" value="NZ_JBCNRA010000023.1"/>
</dbReference>
<dbReference type="GO" id="GO:0019288">
    <property type="term" value="P:isopentenyl diphosphate biosynthetic process, methylerythritol 4-phosphate pathway"/>
    <property type="evidence" value="ECO:0007669"/>
    <property type="project" value="UniProtKB-UniRule"/>
</dbReference>